<dbReference type="AlphaFoldDB" id="A0AAV3ZVE2"/>
<evidence type="ECO:0000256" key="1">
    <source>
        <dbReference type="SAM" id="MobiDB-lite"/>
    </source>
</evidence>
<gene>
    <name evidence="2" type="ORF">PoB_002437400</name>
</gene>
<comment type="caution">
    <text evidence="2">The sequence shown here is derived from an EMBL/GenBank/DDBJ whole genome shotgun (WGS) entry which is preliminary data.</text>
</comment>
<dbReference type="Proteomes" id="UP000735302">
    <property type="component" value="Unassembled WGS sequence"/>
</dbReference>
<organism evidence="2 3">
    <name type="scientific">Plakobranchus ocellatus</name>
    <dbReference type="NCBI Taxonomy" id="259542"/>
    <lineage>
        <taxon>Eukaryota</taxon>
        <taxon>Metazoa</taxon>
        <taxon>Spiralia</taxon>
        <taxon>Lophotrochozoa</taxon>
        <taxon>Mollusca</taxon>
        <taxon>Gastropoda</taxon>
        <taxon>Heterobranchia</taxon>
        <taxon>Euthyneura</taxon>
        <taxon>Panpulmonata</taxon>
        <taxon>Sacoglossa</taxon>
        <taxon>Placobranchoidea</taxon>
        <taxon>Plakobranchidae</taxon>
        <taxon>Plakobranchus</taxon>
    </lineage>
</organism>
<reference evidence="2 3" key="1">
    <citation type="journal article" date="2021" name="Elife">
        <title>Chloroplast acquisition without the gene transfer in kleptoplastic sea slugs, Plakobranchus ocellatus.</title>
        <authorList>
            <person name="Maeda T."/>
            <person name="Takahashi S."/>
            <person name="Yoshida T."/>
            <person name="Shimamura S."/>
            <person name="Takaki Y."/>
            <person name="Nagai Y."/>
            <person name="Toyoda A."/>
            <person name="Suzuki Y."/>
            <person name="Arimoto A."/>
            <person name="Ishii H."/>
            <person name="Satoh N."/>
            <person name="Nishiyama T."/>
            <person name="Hasebe M."/>
            <person name="Maruyama T."/>
            <person name="Minagawa J."/>
            <person name="Obokata J."/>
            <person name="Shigenobu S."/>
        </authorList>
    </citation>
    <scope>NUCLEOTIDE SEQUENCE [LARGE SCALE GENOMIC DNA]</scope>
</reference>
<protein>
    <submittedName>
        <fullName evidence="2">Uncharacterized protein</fullName>
    </submittedName>
</protein>
<proteinExistence type="predicted"/>
<name>A0AAV3ZVE2_9GAST</name>
<dbReference type="EMBL" id="BLXT01002816">
    <property type="protein sequence ID" value="GFN97868.1"/>
    <property type="molecule type" value="Genomic_DNA"/>
</dbReference>
<feature type="region of interest" description="Disordered" evidence="1">
    <location>
        <begin position="31"/>
        <end position="56"/>
    </location>
</feature>
<accession>A0AAV3ZVE2</accession>
<evidence type="ECO:0000313" key="3">
    <source>
        <dbReference type="Proteomes" id="UP000735302"/>
    </source>
</evidence>
<keyword evidence="3" id="KW-1185">Reference proteome</keyword>
<sequence>MEGEWVGGLGDGEGFLFQLRRFSTEKGMKIHRTRMKCQDKKPAAAAQADKTTENQGQVQNYSAEEVHVLWKLSLEQQKGVRVWLALAVNITLPQLKASIYDTTILLDRLVGLMNWSRMNFKPKKYRSKIDEDAFFEEASRTIPGIGQEPVKGLGRWYDSSLKDTKCRSEALVGLQALDKCGLPGE</sequence>
<evidence type="ECO:0000313" key="2">
    <source>
        <dbReference type="EMBL" id="GFN97868.1"/>
    </source>
</evidence>